<dbReference type="AlphaFoldDB" id="D0BL21"/>
<accession>D0BL21</accession>
<dbReference type="RefSeq" id="WP_006702930.1">
    <property type="nucleotide sequence ID" value="NZ_KI391971.1"/>
</dbReference>
<dbReference type="InterPro" id="IPR032349">
    <property type="entry name" value="DUF4865"/>
</dbReference>
<evidence type="ECO:0000313" key="2">
    <source>
        <dbReference type="Proteomes" id="UP000002939"/>
    </source>
</evidence>
<organism evidence="1 2">
    <name type="scientific">Granulicatella elegans ATCC 700633</name>
    <dbReference type="NCBI Taxonomy" id="626369"/>
    <lineage>
        <taxon>Bacteria</taxon>
        <taxon>Bacillati</taxon>
        <taxon>Bacillota</taxon>
        <taxon>Bacilli</taxon>
        <taxon>Lactobacillales</taxon>
        <taxon>Carnobacteriaceae</taxon>
        <taxon>Granulicatella</taxon>
    </lineage>
</organism>
<evidence type="ECO:0008006" key="3">
    <source>
        <dbReference type="Google" id="ProtNLM"/>
    </source>
</evidence>
<dbReference type="OrthoDB" id="2065010at2"/>
<name>D0BL21_9LACT</name>
<proteinExistence type="predicted"/>
<dbReference type="Proteomes" id="UP000002939">
    <property type="component" value="Unassembled WGS sequence"/>
</dbReference>
<dbReference type="HOGENOM" id="CLU_087283_0_0_9"/>
<dbReference type="Pfam" id="PF16157">
    <property type="entry name" value="DUF4865"/>
    <property type="match status" value="1"/>
</dbReference>
<dbReference type="EMBL" id="ACRF02000013">
    <property type="protein sequence ID" value="EEW93774.1"/>
    <property type="molecule type" value="Genomic_DNA"/>
</dbReference>
<reference evidence="1" key="2">
    <citation type="submission" date="2011-10" db="EMBL/GenBank/DDBJ databases">
        <title>The Genome Sequence of Granulicatella elegans ATCC 700633.</title>
        <authorList>
            <consortium name="The Broad Institute Genome Sequencing Platform"/>
            <consortium name="The Broad Institute Genome Sequencing Center for Infectious Disease"/>
            <person name="Earl A."/>
            <person name="Ward D."/>
            <person name="Feldgarden M."/>
            <person name="Gevers D."/>
            <person name="Sibley C.D."/>
            <person name="Field T.R."/>
            <person name="Grinwis M."/>
            <person name="Eshaghurshan C.S."/>
            <person name="Surette M.G."/>
            <person name="Young S.K."/>
            <person name="Zeng Q."/>
            <person name="Gargeya S."/>
            <person name="Fitzgerald M."/>
            <person name="Haas B."/>
            <person name="Abouelleil A."/>
            <person name="Alvarado L."/>
            <person name="Arachchi H.M."/>
            <person name="Berlin A."/>
            <person name="Brown A."/>
            <person name="Chapman S.B."/>
            <person name="Chen Z."/>
            <person name="Dunbar C."/>
            <person name="Freedman E."/>
            <person name="Gearin G."/>
            <person name="Goldberg J."/>
            <person name="Griggs A."/>
            <person name="Gujja S."/>
            <person name="Heiman D."/>
            <person name="Howarth C."/>
            <person name="Larson L."/>
            <person name="Lui A."/>
            <person name="MacDonald P.J.P."/>
            <person name="Montmayeur A."/>
            <person name="Murphy C."/>
            <person name="Neiman D."/>
            <person name="Pearson M."/>
            <person name="Priest M."/>
            <person name="Roberts A."/>
            <person name="Saif S."/>
            <person name="Shea T."/>
            <person name="Shenoy N."/>
            <person name="Sisk P."/>
            <person name="Stolte C."/>
            <person name="Sykes S."/>
            <person name="Wortman J."/>
            <person name="Nusbaum C."/>
            <person name="Birren B."/>
        </authorList>
    </citation>
    <scope>NUCLEOTIDE SEQUENCE [LARGE SCALE GENOMIC DNA]</scope>
    <source>
        <strain evidence="1">ATCC 700633</strain>
    </source>
</reference>
<reference evidence="1" key="1">
    <citation type="submission" date="2009-09" db="EMBL/GenBank/DDBJ databases">
        <authorList>
            <consortium name="The Broad Institute Genome Sequencing Platform"/>
            <person name="Ward D."/>
            <person name="Feldgarden M."/>
            <person name="Earl A."/>
            <person name="Young S.K."/>
            <person name="Zeng Q."/>
            <person name="Koehrsen M."/>
            <person name="Alvarado L."/>
            <person name="Berlin A."/>
            <person name="Bochicchio J."/>
            <person name="Borenstein D."/>
            <person name="Chapman S.B."/>
            <person name="Chen Z."/>
            <person name="Engels R."/>
            <person name="Freedman E."/>
            <person name="Gellesch M."/>
            <person name="Goldberg J."/>
            <person name="Griggs A."/>
            <person name="Gujja S."/>
            <person name="Heilman E."/>
            <person name="Heiman D."/>
            <person name="Hepburn T."/>
            <person name="Howarth C."/>
            <person name="Jen D."/>
            <person name="Larson L."/>
            <person name="Lewis B."/>
            <person name="Mehta T."/>
            <person name="Park D."/>
            <person name="Pearson M."/>
            <person name="Roberts A."/>
            <person name="Saif S."/>
            <person name="Shea T."/>
            <person name="Shenoy N."/>
            <person name="Sisk P."/>
            <person name="Stolte C."/>
            <person name="Sykes S."/>
            <person name="Thomson T."/>
            <person name="Walk T."/>
            <person name="White J."/>
            <person name="Yandava C."/>
            <person name="Sibley C.D."/>
            <person name="Field T.R."/>
            <person name="Grinwis M."/>
            <person name="Eshaghurshan C.S."/>
            <person name="Surette M.G."/>
            <person name="Haas B."/>
            <person name="Nusbaum C."/>
            <person name="Birren B."/>
        </authorList>
    </citation>
    <scope>NUCLEOTIDE SEQUENCE [LARGE SCALE GENOMIC DNA]</scope>
    <source>
        <strain evidence="1">ATCC 700633</strain>
    </source>
</reference>
<keyword evidence="2" id="KW-1185">Reference proteome</keyword>
<dbReference type="eggNOG" id="COG2329">
    <property type="taxonomic scope" value="Bacteria"/>
</dbReference>
<evidence type="ECO:0000313" key="1">
    <source>
        <dbReference type="EMBL" id="EEW93774.1"/>
    </source>
</evidence>
<sequence>MISMQYKIQLPDSFDMNIIRERVRENGYKMDGFKDLLFKAYLISVENSKNDIKKEYAPLYLWKNSVGMNQFIWDGFYDNILKSFGWQTISTAIPLAFEKKENFNNSHYCLEITREISESAQMERLGFSSTFDNSTSQLLVYNPEKWQCKEYYFFEELPEQMEGTNIYEILHLSLDK</sequence>
<comment type="caution">
    <text evidence="1">The sequence shown here is derived from an EMBL/GenBank/DDBJ whole genome shotgun (WGS) entry which is preliminary data.</text>
</comment>
<dbReference type="STRING" id="626369.HMPREF0446_00656"/>
<gene>
    <name evidence="1" type="ORF">HMPREF0446_00656</name>
</gene>
<protein>
    <recommendedName>
        <fullName evidence="3">DUF4865 domain-containing protein</fullName>
    </recommendedName>
</protein>